<comment type="caution">
    <text evidence="2">The sequence shown here is derived from an EMBL/GenBank/DDBJ whole genome shotgun (WGS) entry which is preliminary data.</text>
</comment>
<feature type="compositionally biased region" description="Basic and acidic residues" evidence="1">
    <location>
        <begin position="49"/>
        <end position="62"/>
    </location>
</feature>
<reference evidence="2 3" key="1">
    <citation type="journal article" date="2014" name="BMC Genomics">
        <title>Comparison of environmental and isolate Sulfobacillus genomes reveals diverse carbon, sulfur, nitrogen, and hydrogen metabolisms.</title>
        <authorList>
            <person name="Justice N.B."/>
            <person name="Norman A."/>
            <person name="Brown C.T."/>
            <person name="Singh A."/>
            <person name="Thomas B.C."/>
            <person name="Banfield J.F."/>
        </authorList>
    </citation>
    <scope>NUCLEOTIDE SEQUENCE [LARGE SCALE GENOMIC DNA]</scope>
    <source>
        <strain evidence="2">AMDSBA1</strain>
    </source>
</reference>
<dbReference type="EMBL" id="PXYT01000013">
    <property type="protein sequence ID" value="PSR30087.1"/>
    <property type="molecule type" value="Genomic_DNA"/>
</dbReference>
<dbReference type="Proteomes" id="UP000242699">
    <property type="component" value="Unassembled WGS sequence"/>
</dbReference>
<accession>A0A2T2X6J1</accession>
<feature type="region of interest" description="Disordered" evidence="1">
    <location>
        <begin position="45"/>
        <end position="69"/>
    </location>
</feature>
<organism evidence="2 3">
    <name type="scientific">Sulfobacillus benefaciens</name>
    <dbReference type="NCBI Taxonomy" id="453960"/>
    <lineage>
        <taxon>Bacteria</taxon>
        <taxon>Bacillati</taxon>
        <taxon>Bacillota</taxon>
        <taxon>Clostridia</taxon>
        <taxon>Eubacteriales</taxon>
        <taxon>Clostridiales Family XVII. Incertae Sedis</taxon>
        <taxon>Sulfobacillus</taxon>
    </lineage>
</organism>
<proteinExistence type="predicted"/>
<name>A0A2T2X6J1_9FIRM</name>
<evidence type="ECO:0000256" key="1">
    <source>
        <dbReference type="SAM" id="MobiDB-lite"/>
    </source>
</evidence>
<gene>
    <name evidence="2" type="ORF">C7B43_07345</name>
</gene>
<protein>
    <submittedName>
        <fullName evidence="2">Uncharacterized protein</fullName>
    </submittedName>
</protein>
<sequence length="69" mass="7434">MTGIPLKIYPQMGWRLGRNRMSQEALIGNLCGNGGAMSPTCSAQASADFEARDKIRPRKELPPEGGLMG</sequence>
<evidence type="ECO:0000313" key="3">
    <source>
        <dbReference type="Proteomes" id="UP000242699"/>
    </source>
</evidence>
<dbReference type="AlphaFoldDB" id="A0A2T2X6J1"/>
<evidence type="ECO:0000313" key="2">
    <source>
        <dbReference type="EMBL" id="PSR30087.1"/>
    </source>
</evidence>